<feature type="domain" description="Uncharacterized protein YyaB-like PH" evidence="2">
    <location>
        <begin position="60"/>
        <end position="138"/>
    </location>
</feature>
<evidence type="ECO:0000256" key="1">
    <source>
        <dbReference type="SAM" id="Phobius"/>
    </source>
</evidence>
<gene>
    <name evidence="3" type="ORF">ENO59_07600</name>
</gene>
<protein>
    <recommendedName>
        <fullName evidence="2">Uncharacterized protein YyaB-like PH domain-containing protein</fullName>
    </recommendedName>
</protein>
<dbReference type="GO" id="GO:0030153">
    <property type="term" value="P:bacteriocin immunity"/>
    <property type="evidence" value="ECO:0007669"/>
    <property type="project" value="InterPro"/>
</dbReference>
<evidence type="ECO:0000313" key="3">
    <source>
        <dbReference type="EMBL" id="HER96366.1"/>
    </source>
</evidence>
<proteinExistence type="predicted"/>
<dbReference type="EMBL" id="DSGB01000005">
    <property type="protein sequence ID" value="HER96366.1"/>
    <property type="molecule type" value="Genomic_DNA"/>
</dbReference>
<organism evidence="3">
    <name type="scientific">Rhodothermus marinus</name>
    <name type="common">Rhodothermus obamensis</name>
    <dbReference type="NCBI Taxonomy" id="29549"/>
    <lineage>
        <taxon>Bacteria</taxon>
        <taxon>Pseudomonadati</taxon>
        <taxon>Rhodothermota</taxon>
        <taxon>Rhodothermia</taxon>
        <taxon>Rhodothermales</taxon>
        <taxon>Rhodothermaceae</taxon>
        <taxon>Rhodothermus</taxon>
    </lineage>
</organism>
<evidence type="ECO:0000259" key="2">
    <source>
        <dbReference type="Pfam" id="PF06713"/>
    </source>
</evidence>
<keyword evidence="1" id="KW-0472">Membrane</keyword>
<dbReference type="Pfam" id="PF06713">
    <property type="entry name" value="bPH_4"/>
    <property type="match status" value="1"/>
</dbReference>
<comment type="caution">
    <text evidence="3">The sequence shown here is derived from an EMBL/GenBank/DDBJ whole genome shotgun (WGS) entry which is preliminary data.</text>
</comment>
<reference evidence="3" key="1">
    <citation type="journal article" date="2020" name="mSystems">
        <title>Genome- and Community-Level Interaction Insights into Carbon Utilization and Element Cycling Functions of Hydrothermarchaeota in Hydrothermal Sediment.</title>
        <authorList>
            <person name="Zhou Z."/>
            <person name="Liu Y."/>
            <person name="Xu W."/>
            <person name="Pan J."/>
            <person name="Luo Z.H."/>
            <person name="Li M."/>
        </authorList>
    </citation>
    <scope>NUCLEOTIDE SEQUENCE [LARGE SCALE GENOMIC DNA]</scope>
    <source>
        <strain evidence="3">SpSt-143</strain>
    </source>
</reference>
<name>A0A7V2F6G9_RHOMR</name>
<accession>A0A7V2F6G9</accession>
<keyword evidence="1" id="KW-0812">Transmembrane</keyword>
<feature type="transmembrane region" description="Helical" evidence="1">
    <location>
        <begin position="36"/>
        <end position="56"/>
    </location>
</feature>
<sequence length="157" mass="17758">MVFASRVDRWLFLLLAGALASPFVLAVWLGSQGQRALALLVVGLGIFDVFLVRVLVWPVRYVLTSKALVVHSGRIRIQIPYERIERVVAYNIWRNVLIPTPWVGFSLRDALCVEYAKRRRAQLVLTPEDTDGFLDALAAQHAALRRMGPREVVRVIP</sequence>
<keyword evidence="1" id="KW-1133">Transmembrane helix</keyword>
<dbReference type="InterPro" id="IPR009589">
    <property type="entry name" value="PH_YyaB-like"/>
</dbReference>
<dbReference type="AlphaFoldDB" id="A0A7V2F6G9"/>